<reference evidence="1" key="1">
    <citation type="submission" date="2022-10" db="EMBL/GenBank/DDBJ databases">
        <title>Rhodococcus ferula Z13 complete genome.</title>
        <authorList>
            <person name="Long X."/>
            <person name="Zang M."/>
        </authorList>
    </citation>
    <scope>NUCLEOTIDE SEQUENCE</scope>
    <source>
        <strain evidence="1">Z13</strain>
    </source>
</reference>
<proteinExistence type="predicted"/>
<evidence type="ECO:0000313" key="1">
    <source>
        <dbReference type="EMBL" id="UYP18933.1"/>
    </source>
</evidence>
<accession>A0ACD4DG10</accession>
<name>A0ACD4DG10_9NOCA</name>
<keyword evidence="2" id="KW-1185">Reference proteome</keyword>
<evidence type="ECO:0000313" key="2">
    <source>
        <dbReference type="Proteomes" id="UP001156484"/>
    </source>
</evidence>
<protein>
    <submittedName>
        <fullName evidence="1">IclR family transcriptional regulator</fullName>
    </submittedName>
</protein>
<organism evidence="1 2">
    <name type="scientific">Rhodococcus sacchari</name>
    <dbReference type="NCBI Taxonomy" id="2962047"/>
    <lineage>
        <taxon>Bacteria</taxon>
        <taxon>Bacillati</taxon>
        <taxon>Actinomycetota</taxon>
        <taxon>Actinomycetes</taxon>
        <taxon>Mycobacteriales</taxon>
        <taxon>Nocardiaceae</taxon>
        <taxon>Rhodococcus</taxon>
    </lineage>
</organism>
<dbReference type="EMBL" id="CP107551">
    <property type="protein sequence ID" value="UYP18933.1"/>
    <property type="molecule type" value="Genomic_DNA"/>
</dbReference>
<sequence length="253" mass="27671">MANSPSGDSMLDRVVRILESFDEEQPRLTVGALARRADIPPATVYRLVGEMTRHGLVTRDPDGRVRLGLRLWELVARSAPARDLREAALPFLQDVQSVVHQHTQLAVLENDEVLVLERLSASESVVNQASVARRMSAHRTSMGMAMLAFSPTDVQDAYRRRYPEVEALFASTTTRDFRRVLAEIRRRGFASFDGLLDDGTTGIAVPVLARSGHALAALGVVVPTGTHRKQTIVGVLMTAARGIARSVGQQPAE</sequence>
<gene>
    <name evidence="1" type="ORF">OED52_20265</name>
</gene>
<dbReference type="Proteomes" id="UP001156484">
    <property type="component" value="Chromosome"/>
</dbReference>